<name>A0A7I7WDK0_9MYCO</name>
<gene>
    <name evidence="3" type="ORF">BST20_26200</name>
    <name evidence="2" type="ORF">MBRA_52070</name>
</gene>
<evidence type="ECO:0000259" key="1">
    <source>
        <dbReference type="PROSITE" id="PS51186"/>
    </source>
</evidence>
<proteinExistence type="predicted"/>
<feature type="domain" description="N-acetyltransferase" evidence="1">
    <location>
        <begin position="4"/>
        <end position="195"/>
    </location>
</feature>
<dbReference type="InterPro" id="IPR016181">
    <property type="entry name" value="Acyl_CoA_acyltransferase"/>
</dbReference>
<dbReference type="InterPro" id="IPR000182">
    <property type="entry name" value="GNAT_dom"/>
</dbReference>
<dbReference type="AlphaFoldDB" id="A0A7I7WDK0"/>
<geneLocation type="plasmid" evidence="2 5">
    <name>pJCM12687</name>
</geneLocation>
<evidence type="ECO:0000313" key="2">
    <source>
        <dbReference type="EMBL" id="BBZ15012.1"/>
    </source>
</evidence>
<reference evidence="2 5" key="2">
    <citation type="journal article" date="2019" name="Emerg. Microbes Infect.">
        <title>Comprehensive subspecies identification of 175 nontuberculous mycobacteria species based on 7547 genomic profiles.</title>
        <authorList>
            <person name="Matsumoto Y."/>
            <person name="Kinjo T."/>
            <person name="Motooka D."/>
            <person name="Nabeya D."/>
            <person name="Jung N."/>
            <person name="Uechi K."/>
            <person name="Horii T."/>
            <person name="Iida T."/>
            <person name="Fujita J."/>
            <person name="Nakamura S."/>
        </authorList>
    </citation>
    <scope>NUCLEOTIDE SEQUENCE [LARGE SCALE GENOMIC DNA]</scope>
    <source>
        <strain evidence="2 5">JCM 12687</strain>
        <plasmid evidence="2">pJCM12687</plasmid>
    </source>
</reference>
<evidence type="ECO:0000313" key="5">
    <source>
        <dbReference type="Proteomes" id="UP000467379"/>
    </source>
</evidence>
<keyword evidence="2" id="KW-0614">Plasmid</keyword>
<dbReference type="CDD" id="cd04301">
    <property type="entry name" value="NAT_SF"/>
    <property type="match status" value="1"/>
</dbReference>
<dbReference type="SUPFAM" id="SSF55729">
    <property type="entry name" value="Acyl-CoA N-acyltransferases (Nat)"/>
    <property type="match status" value="1"/>
</dbReference>
<keyword evidence="5" id="KW-1185">Reference proteome</keyword>
<organism evidence="3 4">
    <name type="scientific">Mycobacterium branderi</name>
    <dbReference type="NCBI Taxonomy" id="43348"/>
    <lineage>
        <taxon>Bacteria</taxon>
        <taxon>Bacillati</taxon>
        <taxon>Actinomycetota</taxon>
        <taxon>Actinomycetes</taxon>
        <taxon>Mycobacteriales</taxon>
        <taxon>Mycobacteriaceae</taxon>
        <taxon>Mycobacterium</taxon>
    </lineage>
</organism>
<evidence type="ECO:0000313" key="3">
    <source>
        <dbReference type="EMBL" id="ORA31883.1"/>
    </source>
</evidence>
<dbReference type="Proteomes" id="UP000192441">
    <property type="component" value="Unassembled WGS sequence"/>
</dbReference>
<dbReference type="EMBL" id="MVHM01000027">
    <property type="protein sequence ID" value="ORA31883.1"/>
    <property type="molecule type" value="Genomic_DNA"/>
</dbReference>
<dbReference type="Pfam" id="PF00583">
    <property type="entry name" value="Acetyltransf_1"/>
    <property type="match status" value="1"/>
</dbReference>
<evidence type="ECO:0000313" key="4">
    <source>
        <dbReference type="Proteomes" id="UP000192441"/>
    </source>
</evidence>
<dbReference type="PROSITE" id="PS51186">
    <property type="entry name" value="GNAT"/>
    <property type="match status" value="1"/>
</dbReference>
<sequence length="198" mass="21640">MHMIGFRAATTADFEFIFDLHKQSFGPYVDQVWGWDDEYQREYLKGRLVVDETQIIVADKVDIGRLSVEHRDAELFIGLIEITPDHQGRGIGGQVIQTLLDTAFAEGKAVALNVLGVNTRAYQLYRRLSPFPSTPRSSPAGPPVMSTSAISHGNEDRNCGAPAHLDSTCHAMGFRAMGGSTRMLCGAIMLNSDVAPSS</sequence>
<dbReference type="OrthoDB" id="4626744at2"/>
<dbReference type="Gene3D" id="3.40.630.30">
    <property type="match status" value="1"/>
</dbReference>
<dbReference type="Proteomes" id="UP000467379">
    <property type="component" value="Plasmid pJCM12687"/>
</dbReference>
<reference evidence="2" key="3">
    <citation type="submission" date="2020-02" db="EMBL/GenBank/DDBJ databases">
        <authorList>
            <person name="Matsumoto Y."/>
            <person name="Motooka D."/>
            <person name="Nakamura S."/>
        </authorList>
    </citation>
    <scope>NUCLEOTIDE SEQUENCE</scope>
    <source>
        <strain evidence="2">JCM 12687</strain>
        <plasmid evidence="2">pJCM12687</plasmid>
    </source>
</reference>
<protein>
    <recommendedName>
        <fullName evidence="1">N-acetyltransferase domain-containing protein</fullName>
    </recommendedName>
</protein>
<reference evidence="3 4" key="1">
    <citation type="submission" date="2016-12" db="EMBL/GenBank/DDBJ databases">
        <title>The new phylogeny of genus Mycobacterium.</title>
        <authorList>
            <person name="Tortoli E."/>
            <person name="Trovato A."/>
            <person name="Cirillo D.M."/>
        </authorList>
    </citation>
    <scope>NUCLEOTIDE SEQUENCE [LARGE SCALE GENOMIC DNA]</scope>
    <source>
        <strain evidence="3 4">DSM 44624</strain>
    </source>
</reference>
<accession>A0A7I7WDK0</accession>
<dbReference type="GO" id="GO:0016747">
    <property type="term" value="F:acyltransferase activity, transferring groups other than amino-acyl groups"/>
    <property type="evidence" value="ECO:0007669"/>
    <property type="project" value="InterPro"/>
</dbReference>
<dbReference type="EMBL" id="AP022607">
    <property type="protein sequence ID" value="BBZ15012.1"/>
    <property type="molecule type" value="Genomic_DNA"/>
</dbReference>